<reference evidence="1 2" key="1">
    <citation type="submission" date="2021-06" db="EMBL/GenBank/DDBJ databases">
        <title>Caerostris extrusa draft genome.</title>
        <authorList>
            <person name="Kono N."/>
            <person name="Arakawa K."/>
        </authorList>
    </citation>
    <scope>NUCLEOTIDE SEQUENCE [LARGE SCALE GENOMIC DNA]</scope>
</reference>
<proteinExistence type="predicted"/>
<dbReference type="EMBL" id="BPLR01000330">
    <property type="protein sequence ID" value="GIY93945.1"/>
    <property type="molecule type" value="Genomic_DNA"/>
</dbReference>
<name>A0AAV4XJ48_CAEEX</name>
<evidence type="ECO:0000313" key="1">
    <source>
        <dbReference type="EMBL" id="GIY93945.1"/>
    </source>
</evidence>
<keyword evidence="2" id="KW-1185">Reference proteome</keyword>
<sequence>MRSDFSSDCDIPENSPGAFPLGSALFPKLYFGSTHSSSSISGDRFLLRFFLSLHNKDVPRRLLNRLLLVVRCVPFAFHPLERLALFQLARLNVFYAKENEKKERILRKEL</sequence>
<dbReference type="Proteomes" id="UP001054945">
    <property type="component" value="Unassembled WGS sequence"/>
</dbReference>
<evidence type="ECO:0000313" key="2">
    <source>
        <dbReference type="Proteomes" id="UP001054945"/>
    </source>
</evidence>
<evidence type="ECO:0008006" key="3">
    <source>
        <dbReference type="Google" id="ProtNLM"/>
    </source>
</evidence>
<accession>A0AAV4XJ48</accession>
<dbReference type="AlphaFoldDB" id="A0AAV4XJ48"/>
<protein>
    <recommendedName>
        <fullName evidence="3">Maturase K</fullName>
    </recommendedName>
</protein>
<comment type="caution">
    <text evidence="1">The sequence shown here is derived from an EMBL/GenBank/DDBJ whole genome shotgun (WGS) entry which is preliminary data.</text>
</comment>
<organism evidence="1 2">
    <name type="scientific">Caerostris extrusa</name>
    <name type="common">Bark spider</name>
    <name type="synonym">Caerostris bankana</name>
    <dbReference type="NCBI Taxonomy" id="172846"/>
    <lineage>
        <taxon>Eukaryota</taxon>
        <taxon>Metazoa</taxon>
        <taxon>Ecdysozoa</taxon>
        <taxon>Arthropoda</taxon>
        <taxon>Chelicerata</taxon>
        <taxon>Arachnida</taxon>
        <taxon>Araneae</taxon>
        <taxon>Araneomorphae</taxon>
        <taxon>Entelegynae</taxon>
        <taxon>Araneoidea</taxon>
        <taxon>Araneidae</taxon>
        <taxon>Caerostris</taxon>
    </lineage>
</organism>
<gene>
    <name evidence="1" type="ORF">CEXT_602381</name>
</gene>